<protein>
    <submittedName>
        <fullName evidence="2">Uncharacterized protein</fullName>
    </submittedName>
</protein>
<name>A0A9Q1H4D1_HOLLE</name>
<evidence type="ECO:0000313" key="3">
    <source>
        <dbReference type="Proteomes" id="UP001152320"/>
    </source>
</evidence>
<feature type="region of interest" description="Disordered" evidence="1">
    <location>
        <begin position="39"/>
        <end position="59"/>
    </location>
</feature>
<gene>
    <name evidence="2" type="ORF">HOLleu_25180</name>
</gene>
<comment type="caution">
    <text evidence="2">The sequence shown here is derived from an EMBL/GenBank/DDBJ whole genome shotgun (WGS) entry which is preliminary data.</text>
</comment>
<evidence type="ECO:0000313" key="2">
    <source>
        <dbReference type="EMBL" id="KAJ8031846.1"/>
    </source>
</evidence>
<dbReference type="AlphaFoldDB" id="A0A9Q1H4D1"/>
<feature type="region of interest" description="Disordered" evidence="1">
    <location>
        <begin position="1"/>
        <end position="26"/>
    </location>
</feature>
<sequence>MGEHLNDESTEQDENNKITPQMNGDDIKNFVIESFTYGYEDGGDEDEDEIEDSSSNWANGSNPAAILVSLNLFERWRPY</sequence>
<reference evidence="2" key="1">
    <citation type="submission" date="2021-10" db="EMBL/GenBank/DDBJ databases">
        <title>Tropical sea cucumber genome reveals ecological adaptation and Cuvierian tubules defense mechanism.</title>
        <authorList>
            <person name="Chen T."/>
        </authorList>
    </citation>
    <scope>NUCLEOTIDE SEQUENCE</scope>
    <source>
        <strain evidence="2">Nanhai2018</strain>
        <tissue evidence="2">Muscle</tissue>
    </source>
</reference>
<evidence type="ECO:0000256" key="1">
    <source>
        <dbReference type="SAM" id="MobiDB-lite"/>
    </source>
</evidence>
<proteinExistence type="predicted"/>
<accession>A0A9Q1H4D1</accession>
<dbReference type="EMBL" id="JAIZAY010000012">
    <property type="protein sequence ID" value="KAJ8031846.1"/>
    <property type="molecule type" value="Genomic_DNA"/>
</dbReference>
<dbReference type="Proteomes" id="UP001152320">
    <property type="component" value="Chromosome 12"/>
</dbReference>
<feature type="compositionally biased region" description="Acidic residues" evidence="1">
    <location>
        <begin position="41"/>
        <end position="52"/>
    </location>
</feature>
<organism evidence="2 3">
    <name type="scientific">Holothuria leucospilota</name>
    <name type="common">Black long sea cucumber</name>
    <name type="synonym">Mertensiothuria leucospilota</name>
    <dbReference type="NCBI Taxonomy" id="206669"/>
    <lineage>
        <taxon>Eukaryota</taxon>
        <taxon>Metazoa</taxon>
        <taxon>Echinodermata</taxon>
        <taxon>Eleutherozoa</taxon>
        <taxon>Echinozoa</taxon>
        <taxon>Holothuroidea</taxon>
        <taxon>Aspidochirotacea</taxon>
        <taxon>Aspidochirotida</taxon>
        <taxon>Holothuriidae</taxon>
        <taxon>Holothuria</taxon>
    </lineage>
</organism>
<keyword evidence="3" id="KW-1185">Reference proteome</keyword>